<feature type="signal peptide" evidence="1">
    <location>
        <begin position="1"/>
        <end position="23"/>
    </location>
</feature>
<dbReference type="OrthoDB" id="9802991at2"/>
<dbReference type="Pfam" id="PF00581">
    <property type="entry name" value="Rhodanese"/>
    <property type="match status" value="1"/>
</dbReference>
<dbReference type="EMBL" id="FLYE01000045">
    <property type="protein sequence ID" value="SCA57672.1"/>
    <property type="molecule type" value="Genomic_DNA"/>
</dbReference>
<dbReference type="AlphaFoldDB" id="A0A1C3RK57"/>
<protein>
    <submittedName>
        <fullName evidence="3">Rhodanese domain protein</fullName>
    </submittedName>
</protein>
<dbReference type="PROSITE" id="PS50206">
    <property type="entry name" value="RHODANESE_3"/>
    <property type="match status" value="1"/>
</dbReference>
<keyword evidence="1" id="KW-0732">Signal</keyword>
<evidence type="ECO:0000256" key="1">
    <source>
        <dbReference type="SAM" id="SignalP"/>
    </source>
</evidence>
<dbReference type="SUPFAM" id="SSF52821">
    <property type="entry name" value="Rhodanese/Cell cycle control phosphatase"/>
    <property type="match status" value="1"/>
</dbReference>
<dbReference type="CDD" id="cd00158">
    <property type="entry name" value="RHOD"/>
    <property type="match status" value="1"/>
</dbReference>
<sequence length="141" mass="15335">MLKSLYVVLIAGLIAFSTSPVSAADVAPEAVVGAETIDVAKAKALHEQEALFVDLRMEEDFNKGHIPGAESMNIAGAFNKDAFELLADQDQIVVFYCYGTGCMRSYTASTRAVGWGYTNIKYFRTGMPAWKEAGHSIESQM</sequence>
<feature type="chain" id="PRO_5008680871" evidence="1">
    <location>
        <begin position="24"/>
        <end position="141"/>
    </location>
</feature>
<dbReference type="GO" id="GO:0003824">
    <property type="term" value="F:catalytic activity"/>
    <property type="evidence" value="ECO:0007669"/>
    <property type="project" value="InterPro"/>
</dbReference>
<evidence type="ECO:0000313" key="3">
    <source>
        <dbReference type="EMBL" id="SCA57672.1"/>
    </source>
</evidence>
<proteinExistence type="predicted"/>
<dbReference type="Gene3D" id="3.40.250.10">
    <property type="entry name" value="Rhodanese-like domain"/>
    <property type="match status" value="1"/>
</dbReference>
<dbReference type="PANTHER" id="PTHR44542">
    <property type="entry name" value="THIOSULFATE SULFURTRANSFERASE 18"/>
    <property type="match status" value="1"/>
</dbReference>
<accession>A0A1C3RK57</accession>
<dbReference type="RefSeq" id="WP_069189681.1">
    <property type="nucleotide sequence ID" value="NZ_FLYE01000045.1"/>
</dbReference>
<evidence type="ECO:0000313" key="4">
    <source>
        <dbReference type="Proteomes" id="UP000231658"/>
    </source>
</evidence>
<dbReference type="InterPro" id="IPR001763">
    <property type="entry name" value="Rhodanese-like_dom"/>
</dbReference>
<name>A0A1C3RK57_9PROT</name>
<dbReference type="InterPro" id="IPR044684">
    <property type="entry name" value="STR17/STR18/HARC1-like"/>
</dbReference>
<dbReference type="Proteomes" id="UP000231658">
    <property type="component" value="Unassembled WGS sequence"/>
</dbReference>
<feature type="domain" description="Rhodanese" evidence="2">
    <location>
        <begin position="46"/>
        <end position="139"/>
    </location>
</feature>
<dbReference type="PANTHER" id="PTHR44542:SF14">
    <property type="entry name" value="PROTEIN HIGH ARSENIC CONTENT 1, MITOCHONDRIAL-RELATED"/>
    <property type="match status" value="1"/>
</dbReference>
<reference evidence="3 4" key="1">
    <citation type="submission" date="2016-07" db="EMBL/GenBank/DDBJ databases">
        <authorList>
            <person name="Lefevre C.T."/>
        </authorList>
    </citation>
    <scope>NUCLEOTIDE SEQUENCE [LARGE SCALE GENOMIC DNA]</scope>
    <source>
        <strain evidence="3">PR1</strain>
    </source>
</reference>
<dbReference type="STRING" id="1867952.MTBPR1_60185"/>
<organism evidence="3 4">
    <name type="scientific">Candidatus Terasakiella magnetica</name>
    <dbReference type="NCBI Taxonomy" id="1867952"/>
    <lineage>
        <taxon>Bacteria</taxon>
        <taxon>Pseudomonadati</taxon>
        <taxon>Pseudomonadota</taxon>
        <taxon>Alphaproteobacteria</taxon>
        <taxon>Rhodospirillales</taxon>
        <taxon>Terasakiellaceae</taxon>
        <taxon>Terasakiella</taxon>
    </lineage>
</organism>
<dbReference type="InterPro" id="IPR036873">
    <property type="entry name" value="Rhodanese-like_dom_sf"/>
</dbReference>
<evidence type="ECO:0000259" key="2">
    <source>
        <dbReference type="PROSITE" id="PS50206"/>
    </source>
</evidence>
<dbReference type="SMART" id="SM00450">
    <property type="entry name" value="RHOD"/>
    <property type="match status" value="1"/>
</dbReference>
<keyword evidence="4" id="KW-1185">Reference proteome</keyword>
<gene>
    <name evidence="3" type="ORF">MTBPR1_60185</name>
</gene>